<dbReference type="SUPFAM" id="SSF53756">
    <property type="entry name" value="UDP-Glycosyltransferase/glycogen phosphorylase"/>
    <property type="match status" value="1"/>
</dbReference>
<dbReference type="Pfam" id="PF13692">
    <property type="entry name" value="Glyco_trans_1_4"/>
    <property type="match status" value="1"/>
</dbReference>
<evidence type="ECO:0000313" key="1">
    <source>
        <dbReference type="EMBL" id="TQM24279.1"/>
    </source>
</evidence>
<dbReference type="OrthoDB" id="9771846at2"/>
<keyword evidence="2" id="KW-1185">Reference proteome</keyword>
<proteinExistence type="predicted"/>
<sequence length="375" mass="41882">MTRRELVVFSLEAWDDVWRRNQYLIDGLLRADPDLHVLMIEPSNDLLHSLLSGRRIRRGRGTRTAREYDGRLTLHQPDKLLPRVLGPAADASLRRSVRRVIRRLGLSEPALWVNDPSWAGFVERSDRPALYDMTDDWLAAHRTAREHHRITINEDTLMARCRAVVVCSAGLQRSRSRQREVVLIPNAVDVERYRVTRSRPADMPGGPTATYIGTLHEDRLDVELLVRTADALGTEGRILLVGPNSLAEANTERLRSHPRIVMLGARPWTDIPAYLQHSEVLLVPHLVNAFTESLDPLKLYEYRAVGRPVVSTAVAGFRDVGAGVAAVSGAVFPSAVAAATYAHLPTQQYDGIPDWADRVAEFADVLADLWGPASE</sequence>
<gene>
    <name evidence="1" type="ORF">FB391_2792</name>
</gene>
<name>A0A543ERY6_9MICO</name>
<dbReference type="EMBL" id="VFPE01000004">
    <property type="protein sequence ID" value="TQM24279.1"/>
    <property type="molecule type" value="Genomic_DNA"/>
</dbReference>
<dbReference type="PANTHER" id="PTHR12526">
    <property type="entry name" value="GLYCOSYLTRANSFERASE"/>
    <property type="match status" value="1"/>
</dbReference>
<dbReference type="GO" id="GO:0016740">
    <property type="term" value="F:transferase activity"/>
    <property type="evidence" value="ECO:0007669"/>
    <property type="project" value="UniProtKB-KW"/>
</dbReference>
<protein>
    <submittedName>
        <fullName evidence="1">Glycosyl transferase family 1</fullName>
    </submittedName>
</protein>
<dbReference type="AlphaFoldDB" id="A0A543ERY6"/>
<dbReference type="RefSeq" id="WP_141895283.1">
    <property type="nucleotide sequence ID" value="NZ_BAABLH010000016.1"/>
</dbReference>
<keyword evidence="1" id="KW-0808">Transferase</keyword>
<accession>A0A543ERY6</accession>
<comment type="caution">
    <text evidence="1">The sequence shown here is derived from an EMBL/GenBank/DDBJ whole genome shotgun (WGS) entry which is preliminary data.</text>
</comment>
<dbReference type="Proteomes" id="UP000320235">
    <property type="component" value="Unassembled WGS sequence"/>
</dbReference>
<evidence type="ECO:0000313" key="2">
    <source>
        <dbReference type="Proteomes" id="UP000320235"/>
    </source>
</evidence>
<reference evidence="1 2" key="1">
    <citation type="submission" date="2019-06" db="EMBL/GenBank/DDBJ databases">
        <title>Sequencing the genomes of 1000 actinobacteria strains.</title>
        <authorList>
            <person name="Klenk H.-P."/>
        </authorList>
    </citation>
    <scope>NUCLEOTIDE SEQUENCE [LARGE SCALE GENOMIC DNA]</scope>
    <source>
        <strain evidence="1 2">DSM 105492</strain>
    </source>
</reference>
<organism evidence="1 2">
    <name type="scientific">Microbacterium kyungheense</name>
    <dbReference type="NCBI Taxonomy" id="1263636"/>
    <lineage>
        <taxon>Bacteria</taxon>
        <taxon>Bacillati</taxon>
        <taxon>Actinomycetota</taxon>
        <taxon>Actinomycetes</taxon>
        <taxon>Micrococcales</taxon>
        <taxon>Microbacteriaceae</taxon>
        <taxon>Microbacterium</taxon>
    </lineage>
</organism>
<dbReference type="Gene3D" id="3.40.50.2000">
    <property type="entry name" value="Glycogen Phosphorylase B"/>
    <property type="match status" value="1"/>
</dbReference>